<organism evidence="1 2">
    <name type="scientific">Elaeis guineensis var. tenera</name>
    <name type="common">Oil palm</name>
    <dbReference type="NCBI Taxonomy" id="51953"/>
    <lineage>
        <taxon>Eukaryota</taxon>
        <taxon>Viridiplantae</taxon>
        <taxon>Streptophyta</taxon>
        <taxon>Embryophyta</taxon>
        <taxon>Tracheophyta</taxon>
        <taxon>Spermatophyta</taxon>
        <taxon>Magnoliopsida</taxon>
        <taxon>Liliopsida</taxon>
        <taxon>Arecaceae</taxon>
        <taxon>Arecoideae</taxon>
        <taxon>Cocoseae</taxon>
        <taxon>Elaeidinae</taxon>
        <taxon>Elaeis</taxon>
    </lineage>
</organism>
<dbReference type="RefSeq" id="XP_010918187.1">
    <property type="nucleotide sequence ID" value="XM_010919885.1"/>
</dbReference>
<sequence length="163" mass="19159">MAEILRCLWDRAQGKYRLRIICNKIFNDYADREKRRLLLNNLHVASLRVYNSVNKQFLSPHMEPPSIIVMDNKIKEYRLKKIEEITREQFYQLIMEWIKKDLHLILASKVTIASLATPALAITTKNIGRQGSWIKSIIEKIPTPFLFSIYFVGLVLLQDVRVD</sequence>
<gene>
    <name evidence="2" type="primary">LOC105042595</name>
</gene>
<proteinExistence type="predicted"/>
<evidence type="ECO:0000313" key="1">
    <source>
        <dbReference type="Proteomes" id="UP000504607"/>
    </source>
</evidence>
<dbReference type="Proteomes" id="UP000504607">
    <property type="component" value="Chromosome 4"/>
</dbReference>
<dbReference type="InParanoid" id="A0A6I9R5Q2"/>
<keyword evidence="1" id="KW-1185">Reference proteome</keyword>
<protein>
    <submittedName>
        <fullName evidence="2">Uncharacterized protein LOC105042595</fullName>
    </submittedName>
</protein>
<name>A0A6I9R5Q2_ELAGV</name>
<dbReference type="PANTHER" id="PTHR37754">
    <property type="entry name" value="CALCIUM ION-BINDING PROTEIN"/>
    <property type="match status" value="1"/>
</dbReference>
<dbReference type="PANTHER" id="PTHR37754:SF4">
    <property type="entry name" value="EF-HAND DOMAIN-CONTAINING PROTEIN"/>
    <property type="match status" value="1"/>
</dbReference>
<dbReference type="OrthoDB" id="644294at2759"/>
<evidence type="ECO:0000313" key="2">
    <source>
        <dbReference type="RefSeq" id="XP_010918187.1"/>
    </source>
</evidence>
<dbReference type="AlphaFoldDB" id="A0A6I9R5Q2"/>
<reference evidence="2" key="1">
    <citation type="submission" date="2025-08" db="UniProtKB">
        <authorList>
            <consortium name="RefSeq"/>
        </authorList>
    </citation>
    <scope>IDENTIFICATION</scope>
</reference>
<accession>A0A6I9R5Q2</accession>